<accession>A0A2R5EXX4</accession>
<name>A0A2R5EXX4_9BACL</name>
<dbReference type="AlphaFoldDB" id="A0A2R5EXX4"/>
<evidence type="ECO:0000313" key="3">
    <source>
        <dbReference type="Proteomes" id="UP000245202"/>
    </source>
</evidence>
<sequence length="101" mass="11895">MGIMSKEDKEQHRMEPISGEHVEADGVYRNEWGRDERLERGDVFPADPMLGTTEWKQVELEFDNHHEGRTDPRLVPHDDDDDPEAHMQHPRRHKGSNKDQE</sequence>
<organism evidence="2 3">
    <name type="scientific">Paenibacillus agaridevorans</name>
    <dbReference type="NCBI Taxonomy" id="171404"/>
    <lineage>
        <taxon>Bacteria</taxon>
        <taxon>Bacillati</taxon>
        <taxon>Bacillota</taxon>
        <taxon>Bacilli</taxon>
        <taxon>Bacillales</taxon>
        <taxon>Paenibacillaceae</taxon>
        <taxon>Paenibacillus</taxon>
    </lineage>
</organism>
<dbReference type="EMBL" id="BDQX01000413">
    <property type="protein sequence ID" value="GBG11562.1"/>
    <property type="molecule type" value="Genomic_DNA"/>
</dbReference>
<evidence type="ECO:0000313" key="2">
    <source>
        <dbReference type="EMBL" id="GBG11562.1"/>
    </source>
</evidence>
<proteinExistence type="predicted"/>
<protein>
    <submittedName>
        <fullName evidence="2">Uncharacterized protein</fullName>
    </submittedName>
</protein>
<gene>
    <name evidence="2" type="ORF">PAT3040_06388</name>
</gene>
<comment type="caution">
    <text evidence="2">The sequence shown here is derived from an EMBL/GenBank/DDBJ whole genome shotgun (WGS) entry which is preliminary data.</text>
</comment>
<reference evidence="2 3" key="1">
    <citation type="submission" date="2017-08" db="EMBL/GenBank/DDBJ databases">
        <title>Substantial Increase in Enzyme Production by Combined Drug-Resistance Mutations in Paenibacillus agaridevorans.</title>
        <authorList>
            <person name="Tanaka Y."/>
            <person name="Funane K."/>
            <person name="Hosaka T."/>
            <person name="Shiwa Y."/>
            <person name="Fujita N."/>
            <person name="Miyazaki T."/>
            <person name="Yoshikawa H."/>
            <person name="Murakami K."/>
            <person name="Kasahara K."/>
            <person name="Inaoka T."/>
            <person name="Hiraga Y."/>
            <person name="Ochi K."/>
        </authorList>
    </citation>
    <scope>NUCLEOTIDE SEQUENCE [LARGE SCALE GENOMIC DNA]</scope>
    <source>
        <strain evidence="2 3">T-3040</strain>
    </source>
</reference>
<dbReference type="Proteomes" id="UP000245202">
    <property type="component" value="Unassembled WGS sequence"/>
</dbReference>
<feature type="compositionally biased region" description="Basic and acidic residues" evidence="1">
    <location>
        <begin position="1"/>
        <end position="42"/>
    </location>
</feature>
<feature type="compositionally biased region" description="Basic and acidic residues" evidence="1">
    <location>
        <begin position="56"/>
        <end position="77"/>
    </location>
</feature>
<feature type="region of interest" description="Disordered" evidence="1">
    <location>
        <begin position="1"/>
        <end position="101"/>
    </location>
</feature>
<keyword evidence="3" id="KW-1185">Reference proteome</keyword>
<evidence type="ECO:0000256" key="1">
    <source>
        <dbReference type="SAM" id="MobiDB-lite"/>
    </source>
</evidence>